<name>A0A1G5MNT3_9PSED</name>
<dbReference type="PANTHER" id="PTHR40841:SF2">
    <property type="entry name" value="SIDEROPHORE-DEGRADING ESTERASE (EUROFUNG)"/>
    <property type="match status" value="1"/>
</dbReference>
<proteinExistence type="inferred from homology"/>
<dbReference type="Gene3D" id="3.40.50.1820">
    <property type="entry name" value="alpha/beta hydrolase"/>
    <property type="match status" value="1"/>
</dbReference>
<comment type="caution">
    <text evidence="4">The sequence shown here is derived from an EMBL/GenBank/DDBJ whole genome shotgun (WGS) entry which is preliminary data.</text>
</comment>
<dbReference type="InterPro" id="IPR052558">
    <property type="entry name" value="Siderophore_Hydrolase_D"/>
</dbReference>
<evidence type="ECO:0000313" key="5">
    <source>
        <dbReference type="Proteomes" id="UP000183046"/>
    </source>
</evidence>
<gene>
    <name evidence="4" type="ORF">SAMN05216279_102307</name>
</gene>
<protein>
    <recommendedName>
        <fullName evidence="6">Esterase</fullName>
    </recommendedName>
</protein>
<dbReference type="Pfam" id="PF00756">
    <property type="entry name" value="Esterase"/>
    <property type="match status" value="1"/>
</dbReference>
<evidence type="ECO:0000256" key="1">
    <source>
        <dbReference type="ARBA" id="ARBA00005622"/>
    </source>
</evidence>
<dbReference type="SUPFAM" id="SSF53474">
    <property type="entry name" value="alpha/beta-Hydrolases"/>
    <property type="match status" value="1"/>
</dbReference>
<dbReference type="GO" id="GO:0016788">
    <property type="term" value="F:hydrolase activity, acting on ester bonds"/>
    <property type="evidence" value="ECO:0007669"/>
    <property type="project" value="TreeGrafter"/>
</dbReference>
<organism evidence="4 5">
    <name type="scientific">Pseudomonas oryzihabitans</name>
    <dbReference type="NCBI Taxonomy" id="47885"/>
    <lineage>
        <taxon>Bacteria</taxon>
        <taxon>Pseudomonadati</taxon>
        <taxon>Pseudomonadota</taxon>
        <taxon>Gammaproteobacteria</taxon>
        <taxon>Pseudomonadales</taxon>
        <taxon>Pseudomonadaceae</taxon>
        <taxon>Pseudomonas</taxon>
    </lineage>
</organism>
<dbReference type="InterPro" id="IPR000801">
    <property type="entry name" value="Esterase-like"/>
</dbReference>
<dbReference type="EMBL" id="FMWB01000002">
    <property type="protein sequence ID" value="SCZ26080.1"/>
    <property type="molecule type" value="Genomic_DNA"/>
</dbReference>
<dbReference type="RefSeq" id="WP_074583447.1">
    <property type="nucleotide sequence ID" value="NZ_FMWB01000002.1"/>
</dbReference>
<dbReference type="eggNOG" id="COG2819">
    <property type="taxonomic scope" value="Bacteria"/>
</dbReference>
<dbReference type="STRING" id="237610.BJP27_15020"/>
<feature type="chain" id="PRO_5043144856" description="Esterase" evidence="3">
    <location>
        <begin position="32"/>
        <end position="301"/>
    </location>
</feature>
<keyword evidence="3" id="KW-0732">Signal</keyword>
<keyword evidence="2" id="KW-0378">Hydrolase</keyword>
<dbReference type="InterPro" id="IPR029058">
    <property type="entry name" value="AB_hydrolase_fold"/>
</dbReference>
<sequence>MPPSPLSSRRPPRCTWLALPLLLALALPAQARPIDQPMDAQVLQQPGHGYAFSELQLDSTDGARHYQVWIARPATPAPAAGYPVLYLLDGNAALGGLNAELLDTLAKRPHPPVLVAVGYTGGRRIDGPGRAYDYTPSAPTSERFRERATGGADVFLAWLLERLEPAVARQVPLDPGQRTVWGHSLGGLFVLHALLTRPDAFAEGFAVSPSLWWSPTVLPQDDEQLKARFQAHPVRLVLLQGGAERELPAHFQSEVPADATRRLADRLGQLPGIRVRYEVLEGLGHGPMLPASLQTVLSEWR</sequence>
<evidence type="ECO:0008006" key="6">
    <source>
        <dbReference type="Google" id="ProtNLM"/>
    </source>
</evidence>
<reference evidence="5" key="1">
    <citation type="submission" date="2016-10" db="EMBL/GenBank/DDBJ databases">
        <authorList>
            <person name="de Groot N.N."/>
        </authorList>
    </citation>
    <scope>NUCLEOTIDE SEQUENCE [LARGE SCALE GENOMIC DNA]</scope>
    <source>
        <strain evidence="5">DSM 15758</strain>
    </source>
</reference>
<dbReference type="OrthoDB" id="9784036at2"/>
<evidence type="ECO:0000313" key="4">
    <source>
        <dbReference type="EMBL" id="SCZ26080.1"/>
    </source>
</evidence>
<evidence type="ECO:0000256" key="3">
    <source>
        <dbReference type="SAM" id="SignalP"/>
    </source>
</evidence>
<evidence type="ECO:0000256" key="2">
    <source>
        <dbReference type="ARBA" id="ARBA00022801"/>
    </source>
</evidence>
<comment type="similarity">
    <text evidence="1">Belongs to the esterase D family.</text>
</comment>
<accession>A0A1G5MNT3</accession>
<dbReference type="AlphaFoldDB" id="A0A1G5MNT3"/>
<feature type="signal peptide" evidence="3">
    <location>
        <begin position="1"/>
        <end position="31"/>
    </location>
</feature>
<dbReference type="PANTHER" id="PTHR40841">
    <property type="entry name" value="SIDEROPHORE TRIACETYLFUSARININE C ESTERASE"/>
    <property type="match status" value="1"/>
</dbReference>
<dbReference type="Proteomes" id="UP000183046">
    <property type="component" value="Unassembled WGS sequence"/>
</dbReference>